<comment type="subcellular location">
    <subcellularLocation>
        <location evidence="3">Endoplasmic reticulum membrane</location>
        <topology evidence="3">Peripheral membrane protein</topology>
    </subcellularLocation>
    <subcellularLocation>
        <location evidence="2">Microsome membrane</location>
        <topology evidence="2">Peripheral membrane protein</topology>
    </subcellularLocation>
</comment>
<reference evidence="15" key="1">
    <citation type="journal article" date="2021" name="Elife">
        <title>Highly contiguous assemblies of 101 drosophilid genomes.</title>
        <authorList>
            <person name="Kim B.Y."/>
            <person name="Wang J.R."/>
            <person name="Miller D.E."/>
            <person name="Barmina O."/>
            <person name="Delaney E."/>
            <person name="Thompson A."/>
            <person name="Comeault A.A."/>
            <person name="Peede D."/>
            <person name="D'Agostino E.R."/>
            <person name="Pelaez J."/>
            <person name="Aguilar J.M."/>
            <person name="Haji D."/>
            <person name="Matsunaga T."/>
            <person name="Armstrong E.E."/>
            <person name="Zych M."/>
            <person name="Ogawa Y."/>
            <person name="Stamenkovic-Radak M."/>
            <person name="Jelic M."/>
            <person name="Veselinovic M.S."/>
            <person name="Tanaskovic M."/>
            <person name="Eric P."/>
            <person name="Gao J.J."/>
            <person name="Katoh T.K."/>
            <person name="Toda M.J."/>
            <person name="Watabe H."/>
            <person name="Watada M."/>
            <person name="Davis J.S."/>
            <person name="Moyle L.C."/>
            <person name="Manoli G."/>
            <person name="Bertolini E."/>
            <person name="Kostal V."/>
            <person name="Hawley R.S."/>
            <person name="Takahashi A."/>
            <person name="Jones C.D."/>
            <person name="Price D.K."/>
            <person name="Whiteman N."/>
            <person name="Kopp A."/>
            <person name="Matute D.R."/>
            <person name="Petrov D.A."/>
        </authorList>
    </citation>
    <scope>NUCLEOTIDE SEQUENCE [LARGE SCALE GENOMIC DNA]</scope>
</reference>
<dbReference type="RefSeq" id="XP_016974114.2">
    <property type="nucleotide sequence ID" value="XM_017118625.2"/>
</dbReference>
<dbReference type="Gene3D" id="1.10.630.10">
    <property type="entry name" value="Cytochrome P450"/>
    <property type="match status" value="1"/>
</dbReference>
<evidence type="ECO:0000256" key="12">
    <source>
        <dbReference type="ARBA" id="ARBA00023136"/>
    </source>
</evidence>
<dbReference type="InterPro" id="IPR001128">
    <property type="entry name" value="Cyt_P450"/>
</dbReference>
<evidence type="ECO:0000256" key="7">
    <source>
        <dbReference type="ARBA" id="ARBA00022824"/>
    </source>
</evidence>
<comment type="cofactor">
    <cofactor evidence="1">
        <name>heme</name>
        <dbReference type="ChEBI" id="CHEBI:30413"/>
    </cofactor>
</comment>
<keyword evidence="8" id="KW-0492">Microsome</keyword>
<keyword evidence="7" id="KW-0256">Endoplasmic reticulum</keyword>
<evidence type="ECO:0000256" key="10">
    <source>
        <dbReference type="ARBA" id="ARBA00023004"/>
    </source>
</evidence>
<dbReference type="SUPFAM" id="SSF48264">
    <property type="entry name" value="Cytochrome P450"/>
    <property type="match status" value="1"/>
</dbReference>
<dbReference type="PANTHER" id="PTHR24292">
    <property type="entry name" value="CYTOCHROME P450"/>
    <property type="match status" value="1"/>
</dbReference>
<keyword evidence="9 13" id="KW-0560">Oxidoreductase</keyword>
<evidence type="ECO:0000256" key="9">
    <source>
        <dbReference type="ARBA" id="ARBA00023002"/>
    </source>
</evidence>
<evidence type="ECO:0000256" key="8">
    <source>
        <dbReference type="ARBA" id="ARBA00022848"/>
    </source>
</evidence>
<dbReference type="InterPro" id="IPR050476">
    <property type="entry name" value="Insect_CytP450_Detox"/>
</dbReference>
<dbReference type="Proteomes" id="UP001652680">
    <property type="component" value="Unassembled WGS sequence"/>
</dbReference>
<evidence type="ECO:0000256" key="5">
    <source>
        <dbReference type="ARBA" id="ARBA00022617"/>
    </source>
</evidence>
<evidence type="ECO:0000256" key="3">
    <source>
        <dbReference type="ARBA" id="ARBA00004406"/>
    </source>
</evidence>
<keyword evidence="15" id="KW-1185">Reference proteome</keyword>
<evidence type="ECO:0000256" key="13">
    <source>
        <dbReference type="RuleBase" id="RU000461"/>
    </source>
</evidence>
<evidence type="ECO:0008006" key="16">
    <source>
        <dbReference type="Google" id="ProtNLM"/>
    </source>
</evidence>
<dbReference type="InterPro" id="IPR002401">
    <property type="entry name" value="Cyt_P450_E_grp-I"/>
</dbReference>
<dbReference type="InterPro" id="IPR036396">
    <property type="entry name" value="Cyt_P450_sf"/>
</dbReference>
<dbReference type="PRINTS" id="PR00385">
    <property type="entry name" value="P450"/>
</dbReference>
<dbReference type="CDD" id="cd11056">
    <property type="entry name" value="CYP6-like"/>
    <property type="match status" value="1"/>
</dbReference>
<keyword evidence="11 13" id="KW-0503">Monooxygenase</keyword>
<evidence type="ECO:0000256" key="2">
    <source>
        <dbReference type="ARBA" id="ARBA00004174"/>
    </source>
</evidence>
<evidence type="ECO:0000256" key="4">
    <source>
        <dbReference type="ARBA" id="ARBA00010617"/>
    </source>
</evidence>
<name>A0ABM5H3X9_DRORH</name>
<dbReference type="InterPro" id="IPR017972">
    <property type="entry name" value="Cyt_P450_CS"/>
</dbReference>
<proteinExistence type="inferred from homology"/>
<keyword evidence="5 13" id="KW-0349">Heme</keyword>
<dbReference type="PROSITE" id="PS00086">
    <property type="entry name" value="CYTOCHROME_P450"/>
    <property type="match status" value="1"/>
</dbReference>
<protein>
    <recommendedName>
        <fullName evidence="16">Cytochrome P450 6a20</fullName>
    </recommendedName>
</protein>
<organism evidence="14 15">
    <name type="scientific">Drosophila rhopaloa</name>
    <name type="common">Fruit fly</name>
    <dbReference type="NCBI Taxonomy" id="1041015"/>
    <lineage>
        <taxon>Eukaryota</taxon>
        <taxon>Metazoa</taxon>
        <taxon>Ecdysozoa</taxon>
        <taxon>Arthropoda</taxon>
        <taxon>Hexapoda</taxon>
        <taxon>Insecta</taxon>
        <taxon>Pterygota</taxon>
        <taxon>Neoptera</taxon>
        <taxon>Endopterygota</taxon>
        <taxon>Diptera</taxon>
        <taxon>Brachycera</taxon>
        <taxon>Muscomorpha</taxon>
        <taxon>Ephydroidea</taxon>
        <taxon>Drosophilidae</taxon>
        <taxon>Drosophila</taxon>
        <taxon>Sophophora</taxon>
    </lineage>
</organism>
<evidence type="ECO:0000313" key="14">
    <source>
        <dbReference type="EnsemblMetazoa" id="XP_016974114.2"/>
    </source>
</evidence>
<dbReference type="Pfam" id="PF00067">
    <property type="entry name" value="p450"/>
    <property type="match status" value="1"/>
</dbReference>
<evidence type="ECO:0000256" key="6">
    <source>
        <dbReference type="ARBA" id="ARBA00022723"/>
    </source>
</evidence>
<sequence length="504" mass="57931">MAVLLGLLVGALTLAVWWVLQNYTYWKRRGIPHDPPNIPLGNSREFWRTMQLAEIIKRSYLKFKNQTDGPFVGFYLYARKYIVVTDIDFVKTVLVSDFDKFHDRGVYHNERDDPLTSNLTTMEGQKWRNLRQKLTPAFTPAKVKTMFPAVLNVAHELIRVIDEKISSSPQTLEVSDLMARFTADVIGTCAFGLECNSLRDPKAEFVQMGNAALRERRHGWLVDLLIFGAPKIAVMLGIELLLPSVQKFYMNIVRNTIDYRVENKITRNDFLDLLIDMKLKYDKGDKQNGLSFNEIAAQVYSFFLAGFETSSTTMGFALYELSCNQDVQDKLRMEVDTVLKKHDGQLDYNSMREMSYMEKVIDETLRKYPVLGFLVRIATKPYVHSSPKYFIEPGTGVMVSNLGIHHDPDFYPEPEKFIPERFDEEQVKKRPPCTFLPFGDGPRNCIGLRFGRMQVFVGLALLIHNFKFELHPTKTSVLVNFKVKNILLSSEDGFNLNVSKVVKV</sequence>
<evidence type="ECO:0000256" key="1">
    <source>
        <dbReference type="ARBA" id="ARBA00001971"/>
    </source>
</evidence>
<accession>A0ABM5H3X9</accession>
<keyword evidence="12" id="KW-0472">Membrane</keyword>
<comment type="similarity">
    <text evidence="4 13">Belongs to the cytochrome P450 family.</text>
</comment>
<keyword evidence="10 13" id="KW-0408">Iron</keyword>
<reference evidence="14" key="2">
    <citation type="submission" date="2025-05" db="UniProtKB">
        <authorList>
            <consortium name="EnsemblMetazoa"/>
        </authorList>
    </citation>
    <scope>IDENTIFICATION</scope>
</reference>
<dbReference type="EnsemblMetazoa" id="XM_017118625.2">
    <property type="protein sequence ID" value="XP_016974114.2"/>
    <property type="gene ID" value="LOC108040929"/>
</dbReference>
<evidence type="ECO:0000256" key="11">
    <source>
        <dbReference type="ARBA" id="ARBA00023033"/>
    </source>
</evidence>
<dbReference type="GeneID" id="108040929"/>
<evidence type="ECO:0000313" key="15">
    <source>
        <dbReference type="Proteomes" id="UP001652680"/>
    </source>
</evidence>
<dbReference type="PANTHER" id="PTHR24292:SF100">
    <property type="entry name" value="CYTOCHROME P450 6A16, ISOFORM B-RELATED"/>
    <property type="match status" value="1"/>
</dbReference>
<keyword evidence="6 13" id="KW-0479">Metal-binding</keyword>
<dbReference type="PRINTS" id="PR00463">
    <property type="entry name" value="EP450I"/>
</dbReference>